<organism evidence="1 2">
    <name type="scientific">Pleurodeles waltl</name>
    <name type="common">Iberian ribbed newt</name>
    <dbReference type="NCBI Taxonomy" id="8319"/>
    <lineage>
        <taxon>Eukaryota</taxon>
        <taxon>Metazoa</taxon>
        <taxon>Chordata</taxon>
        <taxon>Craniata</taxon>
        <taxon>Vertebrata</taxon>
        <taxon>Euteleostomi</taxon>
        <taxon>Amphibia</taxon>
        <taxon>Batrachia</taxon>
        <taxon>Caudata</taxon>
        <taxon>Salamandroidea</taxon>
        <taxon>Salamandridae</taxon>
        <taxon>Pleurodelinae</taxon>
        <taxon>Pleurodeles</taxon>
    </lineage>
</organism>
<dbReference type="AlphaFoldDB" id="A0AAV7V1S2"/>
<protein>
    <submittedName>
        <fullName evidence="1">Uncharacterized protein</fullName>
    </submittedName>
</protein>
<reference evidence="1" key="1">
    <citation type="journal article" date="2022" name="bioRxiv">
        <title>Sequencing and chromosome-scale assembly of the giantPleurodeles waltlgenome.</title>
        <authorList>
            <person name="Brown T."/>
            <person name="Elewa A."/>
            <person name="Iarovenko S."/>
            <person name="Subramanian E."/>
            <person name="Araus A.J."/>
            <person name="Petzold A."/>
            <person name="Susuki M."/>
            <person name="Suzuki K.-i.T."/>
            <person name="Hayashi T."/>
            <person name="Toyoda A."/>
            <person name="Oliveira C."/>
            <person name="Osipova E."/>
            <person name="Leigh N.D."/>
            <person name="Simon A."/>
            <person name="Yun M.H."/>
        </authorList>
    </citation>
    <scope>NUCLEOTIDE SEQUENCE</scope>
    <source>
        <strain evidence="1">20211129_DDA</strain>
        <tissue evidence="1">Liver</tissue>
    </source>
</reference>
<evidence type="ECO:0000313" key="2">
    <source>
        <dbReference type="Proteomes" id="UP001066276"/>
    </source>
</evidence>
<sequence>MLLAEAWDSVTQFNEAALREVCFVGKEVQARRYGEGDRALEKSLLLLSKPWASDYKVKLRGDREVPRTGMEEENIIQVIRGLPEDKAPGLDDLTSAFYKEHTELLAPHLCEMFAESIENGVLPPSHCS</sequence>
<comment type="caution">
    <text evidence="1">The sequence shown here is derived from an EMBL/GenBank/DDBJ whole genome shotgun (WGS) entry which is preliminary data.</text>
</comment>
<dbReference type="EMBL" id="JANPWB010000004">
    <property type="protein sequence ID" value="KAJ1193883.1"/>
    <property type="molecule type" value="Genomic_DNA"/>
</dbReference>
<evidence type="ECO:0000313" key="1">
    <source>
        <dbReference type="EMBL" id="KAJ1193883.1"/>
    </source>
</evidence>
<name>A0AAV7V1S2_PLEWA</name>
<gene>
    <name evidence="1" type="ORF">NDU88_003179</name>
</gene>
<dbReference type="Proteomes" id="UP001066276">
    <property type="component" value="Chromosome 2_2"/>
</dbReference>
<proteinExistence type="predicted"/>
<accession>A0AAV7V1S2</accession>
<keyword evidence="2" id="KW-1185">Reference proteome</keyword>